<organism evidence="15">
    <name type="scientific">hydrothermal vent metagenome</name>
    <dbReference type="NCBI Taxonomy" id="652676"/>
    <lineage>
        <taxon>unclassified sequences</taxon>
        <taxon>metagenomes</taxon>
        <taxon>ecological metagenomes</taxon>
    </lineage>
</organism>
<dbReference type="GO" id="GO:0050660">
    <property type="term" value="F:flavin adenine dinucleotide binding"/>
    <property type="evidence" value="ECO:0007669"/>
    <property type="project" value="InterPro"/>
</dbReference>
<keyword evidence="8 10" id="KW-0786">Thiamine pyrophosphate</keyword>
<dbReference type="SUPFAM" id="SSF52467">
    <property type="entry name" value="DHS-like NAD/FAD-binding domain"/>
    <property type="match status" value="1"/>
</dbReference>
<comment type="pathway">
    <text evidence="3">Amino-acid biosynthesis; L-isoleucine biosynthesis; L-isoleucine from 2-oxobutanoate: step 1/4.</text>
</comment>
<dbReference type="Pfam" id="PF02775">
    <property type="entry name" value="TPP_enzyme_C"/>
    <property type="match status" value="1"/>
</dbReference>
<evidence type="ECO:0000256" key="5">
    <source>
        <dbReference type="ARBA" id="ARBA00007812"/>
    </source>
</evidence>
<dbReference type="GO" id="GO:0005948">
    <property type="term" value="C:acetolactate synthase complex"/>
    <property type="evidence" value="ECO:0007669"/>
    <property type="project" value="TreeGrafter"/>
</dbReference>
<evidence type="ECO:0000256" key="2">
    <source>
        <dbReference type="ARBA" id="ARBA00001964"/>
    </source>
</evidence>
<dbReference type="SUPFAM" id="SSF52518">
    <property type="entry name" value="Thiamin diphosphate-binding fold (THDP-binding)"/>
    <property type="match status" value="2"/>
</dbReference>
<dbReference type="Pfam" id="PF02776">
    <property type="entry name" value="TPP_enzyme_N"/>
    <property type="match status" value="1"/>
</dbReference>
<feature type="domain" description="Thiamine pyrophosphate enzyme N-terminal TPP-binding" evidence="14">
    <location>
        <begin position="26"/>
        <end position="141"/>
    </location>
</feature>
<dbReference type="PANTHER" id="PTHR18968:SF13">
    <property type="entry name" value="ACETOLACTATE SYNTHASE CATALYTIC SUBUNIT, MITOCHONDRIAL"/>
    <property type="match status" value="1"/>
</dbReference>
<evidence type="ECO:0000256" key="4">
    <source>
        <dbReference type="ARBA" id="ARBA00005025"/>
    </source>
</evidence>
<keyword evidence="9" id="KW-0100">Branched-chain amino acid biosynthesis</keyword>
<dbReference type="EC" id="2.2.1.6" evidence="6"/>
<dbReference type="InterPro" id="IPR029035">
    <property type="entry name" value="DHS-like_NAD/FAD-binding_dom"/>
</dbReference>
<feature type="compositionally biased region" description="Basic and acidic residues" evidence="11">
    <location>
        <begin position="1"/>
        <end position="11"/>
    </location>
</feature>
<dbReference type="Gene3D" id="3.40.50.1220">
    <property type="entry name" value="TPP-binding domain"/>
    <property type="match status" value="1"/>
</dbReference>
<evidence type="ECO:0000313" key="15">
    <source>
        <dbReference type="EMBL" id="VAW26981.1"/>
    </source>
</evidence>
<comment type="similarity">
    <text evidence="5 10">Belongs to the TPP enzyme family.</text>
</comment>
<dbReference type="GO" id="GO:0003984">
    <property type="term" value="F:acetolactate synthase activity"/>
    <property type="evidence" value="ECO:0007669"/>
    <property type="project" value="UniProtKB-EC"/>
</dbReference>
<reference evidence="15" key="1">
    <citation type="submission" date="2018-06" db="EMBL/GenBank/DDBJ databases">
        <authorList>
            <person name="Zhirakovskaya E."/>
        </authorList>
    </citation>
    <scope>NUCLEOTIDE SEQUENCE</scope>
</reference>
<dbReference type="FunFam" id="3.40.50.1220:FF:000008">
    <property type="entry name" value="Acetolactate synthase"/>
    <property type="match status" value="1"/>
</dbReference>
<evidence type="ECO:0000256" key="7">
    <source>
        <dbReference type="ARBA" id="ARBA00022605"/>
    </source>
</evidence>
<dbReference type="InterPro" id="IPR012846">
    <property type="entry name" value="Acetolactate_synth_lsu"/>
</dbReference>
<dbReference type="AlphaFoldDB" id="A0A3B0U7J2"/>
<feature type="domain" description="Thiamine pyrophosphate enzyme TPP-binding" evidence="13">
    <location>
        <begin position="412"/>
        <end position="450"/>
    </location>
</feature>
<dbReference type="FunFam" id="3.40.50.970:FF:000007">
    <property type="entry name" value="Acetolactate synthase"/>
    <property type="match status" value="1"/>
</dbReference>
<protein>
    <recommendedName>
        <fullName evidence="6">acetolactate synthase</fullName>
        <ecNumber evidence="6">2.2.1.6</ecNumber>
    </recommendedName>
</protein>
<dbReference type="Pfam" id="PF00205">
    <property type="entry name" value="TPP_enzyme_M"/>
    <property type="match status" value="1"/>
</dbReference>
<dbReference type="GO" id="GO:0000287">
    <property type="term" value="F:magnesium ion binding"/>
    <property type="evidence" value="ECO:0007669"/>
    <property type="project" value="InterPro"/>
</dbReference>
<dbReference type="InterPro" id="IPR045229">
    <property type="entry name" value="TPP_enz"/>
</dbReference>
<dbReference type="EMBL" id="UOES01000168">
    <property type="protein sequence ID" value="VAW26981.1"/>
    <property type="molecule type" value="Genomic_DNA"/>
</dbReference>
<comment type="cofactor">
    <cofactor evidence="2">
        <name>thiamine diphosphate</name>
        <dbReference type="ChEBI" id="CHEBI:58937"/>
    </cofactor>
</comment>
<dbReference type="Gene3D" id="3.40.50.970">
    <property type="match status" value="2"/>
</dbReference>
<comment type="pathway">
    <text evidence="4">Amino-acid biosynthesis; L-valine biosynthesis; L-valine from pyruvate: step 1/4.</text>
</comment>
<dbReference type="PANTHER" id="PTHR18968">
    <property type="entry name" value="THIAMINE PYROPHOSPHATE ENZYMES"/>
    <property type="match status" value="1"/>
</dbReference>
<feature type="region of interest" description="Disordered" evidence="11">
    <location>
        <begin position="1"/>
        <end position="23"/>
    </location>
</feature>
<evidence type="ECO:0000256" key="8">
    <source>
        <dbReference type="ARBA" id="ARBA00023052"/>
    </source>
</evidence>
<evidence type="ECO:0000259" key="14">
    <source>
        <dbReference type="Pfam" id="PF02776"/>
    </source>
</evidence>
<feature type="non-terminal residue" evidence="15">
    <location>
        <position position="1"/>
    </location>
</feature>
<evidence type="ECO:0000256" key="6">
    <source>
        <dbReference type="ARBA" id="ARBA00013145"/>
    </source>
</evidence>
<comment type="cofactor">
    <cofactor evidence="1">
        <name>Mg(2+)</name>
        <dbReference type="ChEBI" id="CHEBI:18420"/>
    </cofactor>
</comment>
<evidence type="ECO:0000256" key="9">
    <source>
        <dbReference type="ARBA" id="ARBA00023304"/>
    </source>
</evidence>
<keyword evidence="7" id="KW-0028">Amino-acid biosynthesis</keyword>
<dbReference type="UniPathway" id="UPA00049">
    <property type="reaction ID" value="UER00059"/>
</dbReference>
<evidence type="ECO:0000256" key="11">
    <source>
        <dbReference type="SAM" id="MobiDB-lite"/>
    </source>
</evidence>
<dbReference type="GO" id="GO:0030976">
    <property type="term" value="F:thiamine pyrophosphate binding"/>
    <property type="evidence" value="ECO:0007669"/>
    <property type="project" value="InterPro"/>
</dbReference>
<proteinExistence type="inferred from homology"/>
<evidence type="ECO:0000256" key="3">
    <source>
        <dbReference type="ARBA" id="ARBA00004974"/>
    </source>
</evidence>
<dbReference type="CDD" id="cd07035">
    <property type="entry name" value="TPP_PYR_POX_like"/>
    <property type="match status" value="1"/>
</dbReference>
<keyword evidence="15" id="KW-0808">Transferase</keyword>
<sequence length="450" mass="48636">KMETLVKDHPRQPNPDSYRKQPQKVTGSEAIIISLLNEGVKEVFGYPGGAIMPLYDELYKYENKLTHYLMRHEQGAVHAAQGFSRVSGKVGVCIATSGPGATNLITGIADAQVDSTPLVCITGQVPSQLLGTNGFQEIDIIGISMPVTKWNFQVTKAEEIPEALAKAFYIAASGRPGPVLIDITKDAQFGELNFSYEKCEGIRSYKPVPKLDITSVGRAATLINESKKPLILCGHGVLLSKAGKALLAFAEKTQIPVASTLLGLSAFPPSNPLYVGMLGMHGNYGPNLKTNEADLLIAVGMRFDDRVTGNLDKYAKQAKVIHIEIDQSEIDKNVKADVAVLADAKQALQAITALVEESKREGWIQEFRACDAIEEEKVGKHELYPTSGPIKMAEVINIISEQTKGKAVLVTDVGQHQMIGNRYYKFNTCNSIITSGGLGTMGFALPSAFG</sequence>
<dbReference type="InterPro" id="IPR011766">
    <property type="entry name" value="TPP_enzyme_TPP-bd"/>
</dbReference>
<feature type="non-terminal residue" evidence="15">
    <location>
        <position position="450"/>
    </location>
</feature>
<evidence type="ECO:0000259" key="12">
    <source>
        <dbReference type="Pfam" id="PF00205"/>
    </source>
</evidence>
<feature type="domain" description="Thiamine pyrophosphate enzyme central" evidence="12">
    <location>
        <begin position="218"/>
        <end position="351"/>
    </location>
</feature>
<accession>A0A3B0U7J2</accession>
<dbReference type="NCBIfam" id="TIGR00118">
    <property type="entry name" value="acolac_lg"/>
    <property type="match status" value="1"/>
</dbReference>
<dbReference type="UniPathway" id="UPA00047">
    <property type="reaction ID" value="UER00055"/>
</dbReference>
<evidence type="ECO:0000259" key="13">
    <source>
        <dbReference type="Pfam" id="PF02775"/>
    </source>
</evidence>
<evidence type="ECO:0000256" key="1">
    <source>
        <dbReference type="ARBA" id="ARBA00001946"/>
    </source>
</evidence>
<dbReference type="InterPro" id="IPR012001">
    <property type="entry name" value="Thiamin_PyroP_enz_TPP-bd_dom"/>
</dbReference>
<name>A0A3B0U7J2_9ZZZZ</name>
<dbReference type="InterPro" id="IPR029061">
    <property type="entry name" value="THDP-binding"/>
</dbReference>
<dbReference type="GO" id="GO:0009099">
    <property type="term" value="P:L-valine biosynthetic process"/>
    <property type="evidence" value="ECO:0007669"/>
    <property type="project" value="UniProtKB-UniPathway"/>
</dbReference>
<evidence type="ECO:0000256" key="10">
    <source>
        <dbReference type="RuleBase" id="RU362132"/>
    </source>
</evidence>
<dbReference type="InterPro" id="IPR012000">
    <property type="entry name" value="Thiamin_PyroP_enz_cen_dom"/>
</dbReference>
<gene>
    <name evidence="15" type="ORF">MNBD_BACTEROID06-1081</name>
</gene>
<dbReference type="GO" id="GO:0009097">
    <property type="term" value="P:isoleucine biosynthetic process"/>
    <property type="evidence" value="ECO:0007669"/>
    <property type="project" value="UniProtKB-UniPathway"/>
</dbReference>